<dbReference type="GO" id="GO:0004018">
    <property type="term" value="F:N6-(1,2-dicarboxyethyl)AMP AMP-lyase (fumarate-forming) activity"/>
    <property type="evidence" value="ECO:0007669"/>
    <property type="project" value="TreeGrafter"/>
</dbReference>
<dbReference type="FunFam" id="1.10.40.30:FF:000007">
    <property type="entry name" value="Adenylosuccinate lyase"/>
    <property type="match status" value="1"/>
</dbReference>
<reference evidence="3" key="1">
    <citation type="journal article" date="2015" name="Nature">
        <title>Complex archaea that bridge the gap between prokaryotes and eukaryotes.</title>
        <authorList>
            <person name="Spang A."/>
            <person name="Saw J.H."/>
            <person name="Jorgensen S.L."/>
            <person name="Zaremba-Niedzwiedzka K."/>
            <person name="Martijn J."/>
            <person name="Lind A.E."/>
            <person name="van Eijk R."/>
            <person name="Schleper C."/>
            <person name="Guy L."/>
            <person name="Ettema T.J."/>
        </authorList>
    </citation>
    <scope>NUCLEOTIDE SEQUENCE</scope>
</reference>
<name>A0A0F9FGU0_9ZZZZ</name>
<organism evidence="3">
    <name type="scientific">marine sediment metagenome</name>
    <dbReference type="NCBI Taxonomy" id="412755"/>
    <lineage>
        <taxon>unclassified sequences</taxon>
        <taxon>metagenomes</taxon>
        <taxon>ecological metagenomes</taxon>
    </lineage>
</organism>
<gene>
    <name evidence="3" type="ORF">LCGC14_2032480</name>
</gene>
<keyword evidence="1" id="KW-0456">Lyase</keyword>
<dbReference type="Pfam" id="PF10397">
    <property type="entry name" value="ADSL_C"/>
    <property type="match status" value="1"/>
</dbReference>
<dbReference type="GO" id="GO:0044208">
    <property type="term" value="P:'de novo' AMP biosynthetic process"/>
    <property type="evidence" value="ECO:0007669"/>
    <property type="project" value="TreeGrafter"/>
</dbReference>
<dbReference type="GO" id="GO:0070626">
    <property type="term" value="F:(S)-2-(5-amino-1-(5-phospho-D-ribosyl)imidazole-4-carboxamido) succinate lyase (fumarate-forming) activity"/>
    <property type="evidence" value="ECO:0007669"/>
    <property type="project" value="TreeGrafter"/>
</dbReference>
<dbReference type="PANTHER" id="PTHR43172:SF1">
    <property type="entry name" value="ADENYLOSUCCINATE LYASE"/>
    <property type="match status" value="1"/>
</dbReference>
<dbReference type="AlphaFoldDB" id="A0A0F9FGU0"/>
<feature type="domain" description="Adenylosuccinate lyase C-terminal" evidence="2">
    <location>
        <begin position="82"/>
        <end position="162"/>
    </location>
</feature>
<evidence type="ECO:0000313" key="3">
    <source>
        <dbReference type="EMBL" id="KKL77681.1"/>
    </source>
</evidence>
<dbReference type="SUPFAM" id="SSF48557">
    <property type="entry name" value="L-aspartase-like"/>
    <property type="match status" value="1"/>
</dbReference>
<dbReference type="GO" id="GO:0005829">
    <property type="term" value="C:cytosol"/>
    <property type="evidence" value="ECO:0007669"/>
    <property type="project" value="TreeGrafter"/>
</dbReference>
<accession>A0A0F9FGU0</accession>
<feature type="non-terminal residue" evidence="3">
    <location>
        <position position="1"/>
    </location>
</feature>
<dbReference type="EMBL" id="LAZR01023680">
    <property type="protein sequence ID" value="KKL77681.1"/>
    <property type="molecule type" value="Genomic_DNA"/>
</dbReference>
<dbReference type="Gene3D" id="1.10.40.30">
    <property type="entry name" value="Fumarase/aspartase (C-terminal domain)"/>
    <property type="match status" value="1"/>
</dbReference>
<proteinExistence type="predicted"/>
<dbReference type="PANTHER" id="PTHR43172">
    <property type="entry name" value="ADENYLOSUCCINATE LYASE"/>
    <property type="match status" value="1"/>
</dbReference>
<dbReference type="InterPro" id="IPR019468">
    <property type="entry name" value="AdenyloSucc_lyase_C"/>
</dbReference>
<dbReference type="InterPro" id="IPR008948">
    <property type="entry name" value="L-Aspartase-like"/>
</dbReference>
<dbReference type="Gene3D" id="1.20.200.10">
    <property type="entry name" value="Fumarase/aspartase (Central domain)"/>
    <property type="match status" value="1"/>
</dbReference>
<comment type="caution">
    <text evidence="3">The sequence shown here is derived from an EMBL/GenBank/DDBJ whole genome shotgun (WGS) entry which is preliminary data.</text>
</comment>
<dbReference type="SMART" id="SM00998">
    <property type="entry name" value="ADSL_C"/>
    <property type="match status" value="1"/>
</dbReference>
<evidence type="ECO:0000259" key="2">
    <source>
        <dbReference type="SMART" id="SM00998"/>
    </source>
</evidence>
<protein>
    <recommendedName>
        <fullName evidence="2">Adenylosuccinate lyase C-terminal domain-containing protein</fullName>
    </recommendedName>
</protein>
<sequence length="163" mass="18635">KRNPIGSENLSGLARIIRSNAMAALENIPLWHERDISHSSVERIIAPDSTILMDYMLNRISGIIKNLVVYPKTMEKNLGLLKGLIFSQQVLLALAAAGISREDAYETVQAHAMRVWKEKQDFKTLIINDKKILEHISRKKIEEIFDVNHHLEYITAIFNRVFG</sequence>
<evidence type="ECO:0000256" key="1">
    <source>
        <dbReference type="ARBA" id="ARBA00023239"/>
    </source>
</evidence>